<reference evidence="5 6" key="1">
    <citation type="journal article" date="2023" name="ISME J.">
        <title>Thermophilic Dehalococcoidia with unusual traits shed light on an unexpected past.</title>
        <authorList>
            <person name="Palmer M."/>
            <person name="Covington J.K."/>
            <person name="Zhou E.M."/>
            <person name="Thomas S.C."/>
            <person name="Habib N."/>
            <person name="Seymour C.O."/>
            <person name="Lai D."/>
            <person name="Johnston J."/>
            <person name="Hashimi A."/>
            <person name="Jiao J.Y."/>
            <person name="Muok A.R."/>
            <person name="Liu L."/>
            <person name="Xian W.D."/>
            <person name="Zhi X.Y."/>
            <person name="Li M.M."/>
            <person name="Silva L.P."/>
            <person name="Bowen B.P."/>
            <person name="Louie K."/>
            <person name="Briegel A."/>
            <person name="Pett-Ridge J."/>
            <person name="Weber P.K."/>
            <person name="Tocheva E.I."/>
            <person name="Woyke T."/>
            <person name="Northen T.R."/>
            <person name="Mayali X."/>
            <person name="Li W.J."/>
            <person name="Hedlund B.P."/>
        </authorList>
    </citation>
    <scope>NUCLEOTIDE SEQUENCE [LARGE SCALE GENOMIC DNA]</scope>
    <source>
        <strain evidence="5 6">YIM 72310</strain>
    </source>
</reference>
<dbReference type="PANTHER" id="PTHR10695">
    <property type="entry name" value="DEPHOSPHO-COA KINASE-RELATED"/>
    <property type="match status" value="1"/>
</dbReference>
<dbReference type="Proteomes" id="UP001212803">
    <property type="component" value="Chromosome"/>
</dbReference>
<dbReference type="RefSeq" id="WP_270056124.1">
    <property type="nucleotide sequence ID" value="NZ_CP115149.1"/>
</dbReference>
<evidence type="ECO:0000256" key="1">
    <source>
        <dbReference type="ARBA" id="ARBA00022741"/>
    </source>
</evidence>
<dbReference type="SUPFAM" id="SSF52540">
    <property type="entry name" value="P-loop containing nucleoside triphosphate hydrolases"/>
    <property type="match status" value="1"/>
</dbReference>
<organism evidence="5 6">
    <name type="scientific">Tepidiforma flava</name>
    <dbReference type="NCBI Taxonomy" id="3004094"/>
    <lineage>
        <taxon>Bacteria</taxon>
        <taxon>Bacillati</taxon>
        <taxon>Chloroflexota</taxon>
        <taxon>Tepidiformia</taxon>
        <taxon>Tepidiformales</taxon>
        <taxon>Tepidiformaceae</taxon>
        <taxon>Tepidiforma</taxon>
    </lineage>
</organism>
<dbReference type="PANTHER" id="PTHR10695:SF46">
    <property type="entry name" value="BIFUNCTIONAL COENZYME A SYNTHASE-RELATED"/>
    <property type="match status" value="1"/>
</dbReference>
<dbReference type="NCBIfam" id="TIGR00152">
    <property type="entry name" value="dephospho-CoA kinase"/>
    <property type="match status" value="1"/>
</dbReference>
<dbReference type="EMBL" id="CP115149">
    <property type="protein sequence ID" value="WBL35599.1"/>
    <property type="molecule type" value="Genomic_DNA"/>
</dbReference>
<feature type="binding site" evidence="3">
    <location>
        <begin position="11"/>
        <end position="16"/>
    </location>
    <ligand>
        <name>ATP</name>
        <dbReference type="ChEBI" id="CHEBI:30616"/>
    </ligand>
</feature>
<dbReference type="Pfam" id="PF01121">
    <property type="entry name" value="CoaE"/>
    <property type="match status" value="1"/>
</dbReference>
<keyword evidence="3" id="KW-0963">Cytoplasm</keyword>
<evidence type="ECO:0000256" key="3">
    <source>
        <dbReference type="HAMAP-Rule" id="MF_00376"/>
    </source>
</evidence>
<keyword evidence="2 3" id="KW-0067">ATP-binding</keyword>
<keyword evidence="3 5" id="KW-0808">Transferase</keyword>
<evidence type="ECO:0000256" key="4">
    <source>
        <dbReference type="NCBIfam" id="TIGR00152"/>
    </source>
</evidence>
<dbReference type="EC" id="2.7.1.24" evidence="3 4"/>
<dbReference type="PROSITE" id="PS51219">
    <property type="entry name" value="DPCK"/>
    <property type="match status" value="1"/>
</dbReference>
<evidence type="ECO:0000313" key="5">
    <source>
        <dbReference type="EMBL" id="WBL35599.1"/>
    </source>
</evidence>
<proteinExistence type="inferred from homology"/>
<comment type="similarity">
    <text evidence="3">Belongs to the CoaE family.</text>
</comment>
<keyword evidence="6" id="KW-1185">Reference proteome</keyword>
<keyword evidence="3 5" id="KW-0418">Kinase</keyword>
<comment type="subcellular location">
    <subcellularLocation>
        <location evidence="3">Cytoplasm</location>
    </subcellularLocation>
</comment>
<protein>
    <recommendedName>
        <fullName evidence="3 4">Dephospho-CoA kinase</fullName>
        <ecNumber evidence="3 4">2.7.1.24</ecNumber>
    </recommendedName>
    <alternativeName>
        <fullName evidence="3">Dephosphocoenzyme A kinase</fullName>
    </alternativeName>
</protein>
<keyword evidence="1 3" id="KW-0547">Nucleotide-binding</keyword>
<name>A0ABY7M6E2_9CHLR</name>
<keyword evidence="3" id="KW-0173">Coenzyme A biosynthesis</keyword>
<gene>
    <name evidence="3 5" type="primary">coaE</name>
    <name evidence="5" type="ORF">O0235_12575</name>
</gene>
<evidence type="ECO:0000256" key="2">
    <source>
        <dbReference type="ARBA" id="ARBA00022840"/>
    </source>
</evidence>
<dbReference type="InterPro" id="IPR027417">
    <property type="entry name" value="P-loop_NTPase"/>
</dbReference>
<comment type="function">
    <text evidence="3">Catalyzes the phosphorylation of the 3'-hydroxyl group of dephosphocoenzyme A to form coenzyme A.</text>
</comment>
<comment type="pathway">
    <text evidence="3">Cofactor biosynthesis; coenzyme A biosynthesis; CoA from (R)-pantothenate: step 5/5.</text>
</comment>
<dbReference type="HAMAP" id="MF_00376">
    <property type="entry name" value="Dephospho_CoA_kinase"/>
    <property type="match status" value="1"/>
</dbReference>
<dbReference type="InterPro" id="IPR001977">
    <property type="entry name" value="Depp_CoAkinase"/>
</dbReference>
<sequence length="206" mass="22584">MHVIGLTGGIASGKSTVTTFFRDRGIPVIDADVLGHRTYDPGTETYRKVVETFGQEVVAPDGTIDRKVLGGKVFGKPEELKKLTDIVWPGIRRLASEQLAGFEAAGNELVVLEAAVLFEAGWEDLVDEIWVVVVDPEVAVQRLAARNGLDPEAARARIASQLSNEERIRRGHVIIENNGTLEELHARIQQAWEALQERLQAAAGRN</sequence>
<evidence type="ECO:0000313" key="6">
    <source>
        <dbReference type="Proteomes" id="UP001212803"/>
    </source>
</evidence>
<accession>A0ABY7M6E2</accession>
<comment type="catalytic activity">
    <reaction evidence="3">
        <text>3'-dephospho-CoA + ATP = ADP + CoA + H(+)</text>
        <dbReference type="Rhea" id="RHEA:18245"/>
        <dbReference type="ChEBI" id="CHEBI:15378"/>
        <dbReference type="ChEBI" id="CHEBI:30616"/>
        <dbReference type="ChEBI" id="CHEBI:57287"/>
        <dbReference type="ChEBI" id="CHEBI:57328"/>
        <dbReference type="ChEBI" id="CHEBI:456216"/>
        <dbReference type="EC" id="2.7.1.24"/>
    </reaction>
</comment>
<dbReference type="GO" id="GO:0004140">
    <property type="term" value="F:dephospho-CoA kinase activity"/>
    <property type="evidence" value="ECO:0007669"/>
    <property type="project" value="UniProtKB-EC"/>
</dbReference>
<dbReference type="Gene3D" id="3.40.50.300">
    <property type="entry name" value="P-loop containing nucleotide triphosphate hydrolases"/>
    <property type="match status" value="1"/>
</dbReference>
<dbReference type="CDD" id="cd02022">
    <property type="entry name" value="DPCK"/>
    <property type="match status" value="1"/>
</dbReference>